<comment type="subcellular location">
    <subcellularLocation>
        <location evidence="1">Cell membrane</location>
        <topology evidence="1">Multi-pass membrane protein</topology>
    </subcellularLocation>
</comment>
<feature type="transmembrane region" description="Helical" evidence="6">
    <location>
        <begin position="318"/>
        <end position="343"/>
    </location>
</feature>
<keyword evidence="4 6" id="KW-1133">Transmembrane helix</keyword>
<dbReference type="PANTHER" id="PTHR30287">
    <property type="entry name" value="MEMBRANE COMPONENT OF PREDICTED ABC SUPERFAMILY METABOLITE UPTAKE TRANSPORTER"/>
    <property type="match status" value="1"/>
</dbReference>
<feature type="transmembrane region" description="Helical" evidence="6">
    <location>
        <begin position="708"/>
        <end position="727"/>
    </location>
</feature>
<evidence type="ECO:0000256" key="4">
    <source>
        <dbReference type="ARBA" id="ARBA00022989"/>
    </source>
</evidence>
<dbReference type="EMBL" id="FRAC01000023">
    <property type="protein sequence ID" value="SHL10878.1"/>
    <property type="molecule type" value="Genomic_DNA"/>
</dbReference>
<dbReference type="InterPro" id="IPR038766">
    <property type="entry name" value="Membrane_comp_ABC_pdt"/>
</dbReference>
<evidence type="ECO:0000256" key="3">
    <source>
        <dbReference type="ARBA" id="ARBA00022692"/>
    </source>
</evidence>
<evidence type="ECO:0000256" key="5">
    <source>
        <dbReference type="ARBA" id="ARBA00023136"/>
    </source>
</evidence>
<dbReference type="Pfam" id="PF02687">
    <property type="entry name" value="FtsX"/>
    <property type="match status" value="2"/>
</dbReference>
<proteinExistence type="predicted"/>
<feature type="transmembrane region" description="Helical" evidence="6">
    <location>
        <begin position="268"/>
        <end position="288"/>
    </location>
</feature>
<feature type="transmembrane region" description="Helical" evidence="6">
    <location>
        <begin position="651"/>
        <end position="675"/>
    </location>
</feature>
<dbReference type="GO" id="GO:0005886">
    <property type="term" value="C:plasma membrane"/>
    <property type="evidence" value="ECO:0007669"/>
    <property type="project" value="UniProtKB-SubCell"/>
</dbReference>
<accession>A0A1M6XYG4</accession>
<feature type="domain" description="ABC3 transporter permease C-terminal" evidence="7">
    <location>
        <begin position="275"/>
        <end position="394"/>
    </location>
</feature>
<dbReference type="Proteomes" id="UP000184386">
    <property type="component" value="Unassembled WGS sequence"/>
</dbReference>
<feature type="transmembrane region" description="Helical" evidence="6">
    <location>
        <begin position="363"/>
        <end position="384"/>
    </location>
</feature>
<reference evidence="8 9" key="1">
    <citation type="submission" date="2016-11" db="EMBL/GenBank/DDBJ databases">
        <authorList>
            <person name="Jaros S."/>
            <person name="Januszkiewicz K."/>
            <person name="Wedrychowicz H."/>
        </authorList>
    </citation>
    <scope>NUCLEOTIDE SEQUENCE [LARGE SCALE GENOMIC DNA]</scope>
    <source>
        <strain evidence="8 9">DSM 15929</strain>
    </source>
</reference>
<dbReference type="AlphaFoldDB" id="A0A1M6XYG4"/>
<feature type="transmembrane region" description="Helical" evidence="6">
    <location>
        <begin position="436"/>
        <end position="457"/>
    </location>
</feature>
<feature type="domain" description="ABC3 transporter permease C-terminal" evidence="7">
    <location>
        <begin position="659"/>
        <end position="774"/>
    </location>
</feature>
<evidence type="ECO:0000256" key="6">
    <source>
        <dbReference type="SAM" id="Phobius"/>
    </source>
</evidence>
<keyword evidence="5 6" id="KW-0472">Membrane</keyword>
<dbReference type="PANTHER" id="PTHR30287:SF2">
    <property type="entry name" value="BLL1001 PROTEIN"/>
    <property type="match status" value="1"/>
</dbReference>
<keyword evidence="2" id="KW-1003">Cell membrane</keyword>
<name>A0A1M6XYG4_9FIRM</name>
<evidence type="ECO:0000256" key="2">
    <source>
        <dbReference type="ARBA" id="ARBA00022475"/>
    </source>
</evidence>
<evidence type="ECO:0000313" key="8">
    <source>
        <dbReference type="EMBL" id="SHL10878.1"/>
    </source>
</evidence>
<dbReference type="RefSeq" id="WP_073278767.1">
    <property type="nucleotide sequence ID" value="NZ_FRAC01000023.1"/>
</dbReference>
<organism evidence="8 9">
    <name type="scientific">Anaerocolumna jejuensis DSM 15929</name>
    <dbReference type="NCBI Taxonomy" id="1121322"/>
    <lineage>
        <taxon>Bacteria</taxon>
        <taxon>Bacillati</taxon>
        <taxon>Bacillota</taxon>
        <taxon>Clostridia</taxon>
        <taxon>Lachnospirales</taxon>
        <taxon>Lachnospiraceae</taxon>
        <taxon>Anaerocolumna</taxon>
    </lineage>
</organism>
<evidence type="ECO:0000313" key="9">
    <source>
        <dbReference type="Proteomes" id="UP000184386"/>
    </source>
</evidence>
<dbReference type="InterPro" id="IPR003838">
    <property type="entry name" value="ABC3_permease_C"/>
</dbReference>
<keyword evidence="9" id="KW-1185">Reference proteome</keyword>
<feature type="transmembrane region" description="Helical" evidence="6">
    <location>
        <begin position="747"/>
        <end position="770"/>
    </location>
</feature>
<keyword evidence="3 6" id="KW-0812">Transmembrane</keyword>
<protein>
    <submittedName>
        <fullName evidence="8">FtsX-like permease family protein</fullName>
    </submittedName>
</protein>
<gene>
    <name evidence="8" type="ORF">SAMN02745136_04114</name>
</gene>
<dbReference type="STRING" id="1121322.SAMN02745136_04114"/>
<sequence>MEILTLLKANIRYKKGALISVAVLMLIVTASLTAVISANDNFGRNLRDAQKEVDAGDLMLMIEDKYTTKELLDKIKNDPDVGRVRDVEALTSVDSAINGKEVTNHIICIPFQEKERQFFLFNGKGSEFVTKIEALGQGEIYVPSSFQQLYDCKTGSTVTLKTNHGDMEFRIKGFIEEPFLGGYFIGMKQVFLSGTDYNKMLAGNADTVSDTEPRLTKDHMLHIYRKDGSSLSLGEFKRQLSKSTGISDYGTTLSKEEAIGYTLIFNNIGGGILYVFILLLFFIVLIVMGHSISTSIEMDYVNLGVLKSQGFTSKKLRLLFLLQYLLAEGLGAAAGIFVSIPFVRLLGRIFQPITGILATAELSLFKCLLLIAGILLIEVLFLLVKTIRIGRISPVRAISGGLASIYFDSRLRYPLGKRALTLRIALRQFTSNKRQYAGTIAIVSILAYFMISMTILANCMLPETVQESLGGIVTDINLSLNNSFQMDKTKEIETEIEKLSPIKELLYADYKYIAIDGNEYNCVIYNDPEQFKSILKGRAPLYQNEIIITKILSDEIGKNIGVTVTLSYHGKKGEYLISGLYQSMRDVGKCFSMSLAAEQQLTDEQPSDGFVKLVKKEKTADVVSMLNEKFPALLKARASEEDKGIDNMIQLALNMIAITIYTVSILVILVVVNMVCGKVFLKEKKDIGIYKALGFTTRRLRLQFSLRFLLVSALGSAAGVLLCILLNNRMLSLLLRTVGITNFITEYSAFTLLVPIALICSCFFLFSYFTSKKVKNVEIRELITE</sequence>
<evidence type="ECO:0000256" key="1">
    <source>
        <dbReference type="ARBA" id="ARBA00004651"/>
    </source>
</evidence>
<evidence type="ECO:0000259" key="7">
    <source>
        <dbReference type="Pfam" id="PF02687"/>
    </source>
</evidence>